<organism evidence="1 2">
    <name type="scientific">Glossina pallidipes</name>
    <name type="common">Tsetse fly</name>
    <dbReference type="NCBI Taxonomy" id="7398"/>
    <lineage>
        <taxon>Eukaryota</taxon>
        <taxon>Metazoa</taxon>
        <taxon>Ecdysozoa</taxon>
        <taxon>Arthropoda</taxon>
        <taxon>Hexapoda</taxon>
        <taxon>Insecta</taxon>
        <taxon>Pterygota</taxon>
        <taxon>Neoptera</taxon>
        <taxon>Endopterygota</taxon>
        <taxon>Diptera</taxon>
        <taxon>Brachycera</taxon>
        <taxon>Muscomorpha</taxon>
        <taxon>Hippoboscoidea</taxon>
        <taxon>Glossinidae</taxon>
        <taxon>Glossina</taxon>
    </lineage>
</organism>
<proteinExistence type="predicted"/>
<evidence type="ECO:0000313" key="2">
    <source>
        <dbReference type="Proteomes" id="UP000092445"/>
    </source>
</evidence>
<keyword evidence="2" id="KW-1185">Reference proteome</keyword>
<protein>
    <submittedName>
        <fullName evidence="1">Uncharacterized protein</fullName>
    </submittedName>
</protein>
<name>A0A1B0A8B0_GLOPL</name>
<dbReference type="EnsemblMetazoa" id="GPAI037456-RA">
    <property type="protein sequence ID" value="GPAI037456-PA"/>
    <property type="gene ID" value="GPAI037456"/>
</dbReference>
<dbReference type="VEuPathDB" id="VectorBase:GPAI037456"/>
<evidence type="ECO:0000313" key="1">
    <source>
        <dbReference type="EnsemblMetazoa" id="GPAI037456-PA"/>
    </source>
</evidence>
<dbReference type="STRING" id="7398.A0A1B0A8B0"/>
<reference evidence="1" key="2">
    <citation type="submission" date="2020-05" db="UniProtKB">
        <authorList>
            <consortium name="EnsemblMetazoa"/>
        </authorList>
    </citation>
    <scope>IDENTIFICATION</scope>
    <source>
        <strain evidence="1">IAEA</strain>
    </source>
</reference>
<dbReference type="Proteomes" id="UP000092445">
    <property type="component" value="Unassembled WGS sequence"/>
</dbReference>
<accession>A0A1B0A8B0</accession>
<sequence>MTSSALAQVDDNEQNTIDIHNLPKYCDYFKFLLVEELALETDYRELHYGKCSLIGKLKQDEKGYNYLENVQINDMPSECRLPESCLKILLHMCNKKDFQLKSSHYYEIVGEVILFNNIKPEENNANFLTSRGIVEQVQFFDNVKKQEKLLKYFSETYKPAVNVWYANPVARAGDLIARNLELRIMREKLQK</sequence>
<dbReference type="AlphaFoldDB" id="A0A1B0A8B0"/>
<reference evidence="2" key="1">
    <citation type="submission" date="2014-03" db="EMBL/GenBank/DDBJ databases">
        <authorList>
            <person name="Aksoy S."/>
            <person name="Warren W."/>
            <person name="Wilson R.K."/>
        </authorList>
    </citation>
    <scope>NUCLEOTIDE SEQUENCE [LARGE SCALE GENOMIC DNA]</scope>
    <source>
        <strain evidence="2">IAEA</strain>
    </source>
</reference>